<name>A0A928TR33_UNCKA</name>
<reference evidence="1" key="1">
    <citation type="submission" date="2020-05" db="EMBL/GenBank/DDBJ databases">
        <title>High-Quality Genomes of Partial-Nitritation/Anammox System by Hierarchical Clustering Based Hybrid Assembly.</title>
        <authorList>
            <person name="Liu L."/>
            <person name="Wang Y."/>
            <person name="Che Y."/>
            <person name="Chen Y."/>
            <person name="Xia Y."/>
            <person name="Luo R."/>
            <person name="Cheng S.H."/>
            <person name="Zheng C."/>
            <person name="Zhang T."/>
        </authorList>
    </citation>
    <scope>NUCLEOTIDE SEQUENCE</scope>
    <source>
        <strain evidence="1">H1_PAT1</strain>
    </source>
</reference>
<proteinExistence type="predicted"/>
<dbReference type="Proteomes" id="UP000710385">
    <property type="component" value="Unassembled WGS sequence"/>
</dbReference>
<sequence length="76" mass="9102">MTESISARLKEIRQLVHEYALHEEEYPEIISMIDDAIPMIDVGLRFANIHFNREIYDYRPYSSEEVALNRRWVNGF</sequence>
<organism evidence="1 2">
    <name type="scientific">candidate division WWE3 bacterium</name>
    <dbReference type="NCBI Taxonomy" id="2053526"/>
    <lineage>
        <taxon>Bacteria</taxon>
        <taxon>Katanobacteria</taxon>
    </lineage>
</organism>
<comment type="caution">
    <text evidence="1">The sequence shown here is derived from an EMBL/GenBank/DDBJ whole genome shotgun (WGS) entry which is preliminary data.</text>
</comment>
<protein>
    <submittedName>
        <fullName evidence="1">Uncharacterized protein</fullName>
    </submittedName>
</protein>
<evidence type="ECO:0000313" key="1">
    <source>
        <dbReference type="EMBL" id="MBE7525717.1"/>
    </source>
</evidence>
<gene>
    <name evidence="1" type="ORF">HS096_05025</name>
</gene>
<evidence type="ECO:0000313" key="2">
    <source>
        <dbReference type="Proteomes" id="UP000710385"/>
    </source>
</evidence>
<accession>A0A928TR33</accession>
<dbReference type="AlphaFoldDB" id="A0A928TR33"/>
<dbReference type="EMBL" id="JABTTY010000002">
    <property type="protein sequence ID" value="MBE7525717.1"/>
    <property type="molecule type" value="Genomic_DNA"/>
</dbReference>